<sequence>MSRTKVRNSRLLTPAWKLGSKPEATMTSKWLDQLMWAGEGAVDGGACTSHLSADAVRLLHQQAAASNSSVQGVMPGMSAPANKLCWATWATASPALPTLVDQSYSRESSVAGAWSLWAMAELS</sequence>
<dbReference type="Proteomes" id="UP001153332">
    <property type="component" value="Unassembled WGS sequence"/>
</dbReference>
<proteinExistence type="predicted"/>
<gene>
    <name evidence="1" type="ORF">O1611_g3092</name>
</gene>
<keyword evidence="2" id="KW-1185">Reference proteome</keyword>
<accession>A0ACC2JSQ9</accession>
<name>A0ACC2JSQ9_9PEZI</name>
<evidence type="ECO:0000313" key="1">
    <source>
        <dbReference type="EMBL" id="KAJ8130537.1"/>
    </source>
</evidence>
<dbReference type="EMBL" id="JAPUUL010000476">
    <property type="protein sequence ID" value="KAJ8130537.1"/>
    <property type="molecule type" value="Genomic_DNA"/>
</dbReference>
<comment type="caution">
    <text evidence="1">The sequence shown here is derived from an EMBL/GenBank/DDBJ whole genome shotgun (WGS) entry which is preliminary data.</text>
</comment>
<organism evidence="1 2">
    <name type="scientific">Lasiodiplodia mahajangana</name>
    <dbReference type="NCBI Taxonomy" id="1108764"/>
    <lineage>
        <taxon>Eukaryota</taxon>
        <taxon>Fungi</taxon>
        <taxon>Dikarya</taxon>
        <taxon>Ascomycota</taxon>
        <taxon>Pezizomycotina</taxon>
        <taxon>Dothideomycetes</taxon>
        <taxon>Dothideomycetes incertae sedis</taxon>
        <taxon>Botryosphaeriales</taxon>
        <taxon>Botryosphaeriaceae</taxon>
        <taxon>Lasiodiplodia</taxon>
    </lineage>
</organism>
<protein>
    <submittedName>
        <fullName evidence="1">Uncharacterized protein</fullName>
    </submittedName>
</protein>
<evidence type="ECO:0000313" key="2">
    <source>
        <dbReference type="Proteomes" id="UP001153332"/>
    </source>
</evidence>
<reference evidence="1" key="1">
    <citation type="submission" date="2022-12" db="EMBL/GenBank/DDBJ databases">
        <title>Genome Sequence of Lasiodiplodia mahajangana.</title>
        <authorList>
            <person name="Buettner E."/>
        </authorList>
    </citation>
    <scope>NUCLEOTIDE SEQUENCE</scope>
    <source>
        <strain evidence="1">VT137</strain>
    </source>
</reference>